<organism evidence="2 3">
    <name type="scientific">Angomonas deanei</name>
    <dbReference type="NCBI Taxonomy" id="59799"/>
    <lineage>
        <taxon>Eukaryota</taxon>
        <taxon>Discoba</taxon>
        <taxon>Euglenozoa</taxon>
        <taxon>Kinetoplastea</taxon>
        <taxon>Metakinetoplastina</taxon>
        <taxon>Trypanosomatida</taxon>
        <taxon>Trypanosomatidae</taxon>
        <taxon>Strigomonadinae</taxon>
        <taxon>Angomonas</taxon>
    </lineage>
</organism>
<dbReference type="EMBL" id="LR877145">
    <property type="protein sequence ID" value="CAD2213244.1"/>
    <property type="molecule type" value="Genomic_DNA"/>
</dbReference>
<feature type="compositionally biased region" description="Basic and acidic residues" evidence="1">
    <location>
        <begin position="96"/>
        <end position="112"/>
    </location>
</feature>
<keyword evidence="3" id="KW-1185">Reference proteome</keyword>
<dbReference type="VEuPathDB" id="TriTrypDB:ADEAN_000068100"/>
<gene>
    <name evidence="2" type="ORF">ADEAN_000068100</name>
</gene>
<reference evidence="2 3" key="1">
    <citation type="submission" date="2020-08" db="EMBL/GenBank/DDBJ databases">
        <authorList>
            <person name="Newling K."/>
            <person name="Davey J."/>
            <person name="Forrester S."/>
        </authorList>
    </citation>
    <scope>NUCLEOTIDE SEQUENCE [LARGE SCALE GENOMIC DNA]</scope>
    <source>
        <strain evidence="3">Crithidia deanei Carvalho (ATCC PRA-265)</strain>
    </source>
</reference>
<proteinExistence type="predicted"/>
<dbReference type="Proteomes" id="UP000515908">
    <property type="component" value="Chromosome 01"/>
</dbReference>
<protein>
    <submittedName>
        <fullName evidence="2">Uncharacterized protein</fullName>
    </submittedName>
</protein>
<evidence type="ECO:0000313" key="2">
    <source>
        <dbReference type="EMBL" id="CAD2213244.1"/>
    </source>
</evidence>
<accession>A0A7G2C1Q7</accession>
<sequence>MYLGQRPVSAAPKETVVEVAQKTPVYPLLRQRRPKSAKQSTPPHYNKEDFISNMLHHHKRDTTRVYAGANHPEVPVPPVEEAPALQPKTVRAKRHSLPDQLREEVRQTQTREESISHSFTLLAMRKELDTKRKEVESLRLALQHSRTEHKSGLGSTLKRTKASDITNSAEPEQLMKRVQFLENKLCETLSELKKLQFDKKTIKVNEMNTALEAALAEIQRLQSAKSPQRRSVTDAAR</sequence>
<evidence type="ECO:0000313" key="3">
    <source>
        <dbReference type="Proteomes" id="UP000515908"/>
    </source>
</evidence>
<feature type="region of interest" description="Disordered" evidence="1">
    <location>
        <begin position="89"/>
        <end position="112"/>
    </location>
</feature>
<evidence type="ECO:0000256" key="1">
    <source>
        <dbReference type="SAM" id="MobiDB-lite"/>
    </source>
</evidence>
<name>A0A7G2C1Q7_9TRYP</name>
<feature type="region of interest" description="Disordered" evidence="1">
    <location>
        <begin position="146"/>
        <end position="170"/>
    </location>
</feature>
<dbReference type="AlphaFoldDB" id="A0A7G2C1Q7"/>